<dbReference type="GO" id="GO:0005886">
    <property type="term" value="C:plasma membrane"/>
    <property type="evidence" value="ECO:0007669"/>
    <property type="project" value="TreeGrafter"/>
</dbReference>
<evidence type="ECO:0000313" key="6">
    <source>
        <dbReference type="Proteomes" id="UP000077037"/>
    </source>
</evidence>
<evidence type="ECO:0000256" key="1">
    <source>
        <dbReference type="ARBA" id="ARBA00022500"/>
    </source>
</evidence>
<dbReference type="InterPro" id="IPR004089">
    <property type="entry name" value="MCPsignal_dom"/>
</dbReference>
<name>A0A157RAI8_9BORD</name>
<keyword evidence="3" id="KW-0807">Transducer</keyword>
<feature type="domain" description="Methyl-accepting transducer" evidence="4">
    <location>
        <begin position="23"/>
        <end position="76"/>
    </location>
</feature>
<dbReference type="GO" id="GO:0006935">
    <property type="term" value="P:chemotaxis"/>
    <property type="evidence" value="ECO:0007669"/>
    <property type="project" value="UniProtKB-KW"/>
</dbReference>
<protein>
    <submittedName>
        <fullName evidence="5">Methyl-accepting chemotaxis protein</fullName>
    </submittedName>
</protein>
<organism evidence="5 6">
    <name type="scientific">Bordetella ansorpii</name>
    <dbReference type="NCBI Taxonomy" id="288768"/>
    <lineage>
        <taxon>Bacteria</taxon>
        <taxon>Pseudomonadati</taxon>
        <taxon>Pseudomonadota</taxon>
        <taxon>Betaproteobacteria</taxon>
        <taxon>Burkholderiales</taxon>
        <taxon>Alcaligenaceae</taxon>
        <taxon>Bordetella</taxon>
    </lineage>
</organism>
<gene>
    <name evidence="5" type="primary">mcpC_2</name>
    <name evidence="5" type="ORF">SAMEA1982600_04585</name>
</gene>
<evidence type="ECO:0000256" key="3">
    <source>
        <dbReference type="PROSITE-ProRule" id="PRU00284"/>
    </source>
</evidence>
<dbReference type="AlphaFoldDB" id="A0A157RAI8"/>
<dbReference type="PROSITE" id="PS50111">
    <property type="entry name" value="CHEMOTAXIS_TRANSDUC_2"/>
    <property type="match status" value="1"/>
</dbReference>
<comment type="similarity">
    <text evidence="2">Belongs to the methyl-accepting chemotaxis (MCP) protein family.</text>
</comment>
<dbReference type="GO" id="GO:0007165">
    <property type="term" value="P:signal transduction"/>
    <property type="evidence" value="ECO:0007669"/>
    <property type="project" value="UniProtKB-KW"/>
</dbReference>
<evidence type="ECO:0000256" key="2">
    <source>
        <dbReference type="ARBA" id="ARBA00029447"/>
    </source>
</evidence>
<reference evidence="5 6" key="1">
    <citation type="submission" date="2016-03" db="EMBL/GenBank/DDBJ databases">
        <authorList>
            <consortium name="Pathogen Informatics"/>
        </authorList>
    </citation>
    <scope>NUCLEOTIDE SEQUENCE [LARGE SCALE GENOMIC DNA]</scope>
    <source>
        <strain evidence="5 6">NCTC13364</strain>
    </source>
</reference>
<evidence type="ECO:0000259" key="4">
    <source>
        <dbReference type="PROSITE" id="PS50111"/>
    </source>
</evidence>
<dbReference type="OrthoDB" id="9814866at2"/>
<dbReference type="InterPro" id="IPR004090">
    <property type="entry name" value="Chemotax_Me-accpt_rcpt"/>
</dbReference>
<keyword evidence="1" id="KW-0145">Chemotaxis</keyword>
<sequence>MAHHPEMIVELSRRVEKISNEKISNIVDINQQAKYLSLNARIEAARSGEAGRGFAVVANQVQQVSEQITHIADALKLELAGSIADLIRLGENTLQEIRGYEGRRLGDLALNMVETMDRNLYERSCDVRWWATDSSLVELLQAPTQPAAQHACDRLAVILDSYTVYLDLWVADAQGRVLATGRPDRYAKALGANVSQEEWFRRGLATQDGGDYAALDIRPEPLLGGAHVAAYSTAIREGAQRNGKPIGVLGIFFDWARQAETVVRSVGLSDEEWARTRCMLVDSRQRVIAASDGADLRERYVLLNTDGQTRGFYPASDRLVGYALTPGYETYPGLGWYGVIEQQPRRFFE</sequence>
<proteinExistence type="inferred from homology"/>
<dbReference type="PANTHER" id="PTHR43531">
    <property type="entry name" value="PROTEIN ICFG"/>
    <property type="match status" value="1"/>
</dbReference>
<dbReference type="GO" id="GO:0004888">
    <property type="term" value="F:transmembrane signaling receptor activity"/>
    <property type="evidence" value="ECO:0007669"/>
    <property type="project" value="InterPro"/>
</dbReference>
<dbReference type="PRINTS" id="PR00260">
    <property type="entry name" value="CHEMTRNSDUCR"/>
</dbReference>
<dbReference type="Proteomes" id="UP000077037">
    <property type="component" value="Unassembled WGS sequence"/>
</dbReference>
<dbReference type="EMBL" id="FKBS01000029">
    <property type="protein sequence ID" value="SAI55091.1"/>
    <property type="molecule type" value="Genomic_DNA"/>
</dbReference>
<dbReference type="PANTHER" id="PTHR43531:SF11">
    <property type="entry name" value="METHYL-ACCEPTING CHEMOTAXIS PROTEIN 3"/>
    <property type="match status" value="1"/>
</dbReference>
<dbReference type="SUPFAM" id="SSF58104">
    <property type="entry name" value="Methyl-accepting chemotaxis protein (MCP) signaling domain"/>
    <property type="match status" value="1"/>
</dbReference>
<dbReference type="Gene3D" id="1.10.287.950">
    <property type="entry name" value="Methyl-accepting chemotaxis protein"/>
    <property type="match status" value="1"/>
</dbReference>
<evidence type="ECO:0000313" key="5">
    <source>
        <dbReference type="EMBL" id="SAI55091.1"/>
    </source>
</evidence>
<dbReference type="InterPro" id="IPR051310">
    <property type="entry name" value="MCP_chemotaxis"/>
</dbReference>
<dbReference type="Gene3D" id="3.30.450.20">
    <property type="entry name" value="PAS domain"/>
    <property type="match status" value="1"/>
</dbReference>
<dbReference type="Pfam" id="PF00015">
    <property type="entry name" value="MCPsignal"/>
    <property type="match status" value="1"/>
</dbReference>
<accession>A0A157RAI8</accession>